<keyword evidence="8" id="KW-0175">Coiled coil</keyword>
<dbReference type="RefSeq" id="WP_240983501.1">
    <property type="nucleotide sequence ID" value="NZ_CDGJ01000019.1"/>
</dbReference>
<proteinExistence type="inferred from homology"/>
<dbReference type="NCBIfam" id="TIGR01145">
    <property type="entry name" value="ATP_synt_delta"/>
    <property type="match status" value="1"/>
</dbReference>
<dbReference type="InterPro" id="IPR000711">
    <property type="entry name" value="ATPase_OSCP/dsu"/>
</dbReference>
<comment type="function">
    <text evidence="7">This protein is part of the stalk that links CF(0) to CF(1). It either transmits conformational changes from CF(0) to CF(1) or is implicated in proton conduction.</text>
</comment>
<dbReference type="NCBIfam" id="NF004402">
    <property type="entry name" value="PRK05758.2-2"/>
    <property type="match status" value="1"/>
</dbReference>
<dbReference type="Proteomes" id="UP000836597">
    <property type="component" value="Chromosome"/>
</dbReference>
<evidence type="ECO:0000313" key="10">
    <source>
        <dbReference type="EMBL" id="CEJ06281.1"/>
    </source>
</evidence>
<keyword evidence="2 7" id="KW-0813">Transport</keyword>
<evidence type="ECO:0000313" key="9">
    <source>
        <dbReference type="EMBL" id="CAA7599729.1"/>
    </source>
</evidence>
<dbReference type="PANTHER" id="PTHR11910">
    <property type="entry name" value="ATP SYNTHASE DELTA CHAIN"/>
    <property type="match status" value="1"/>
</dbReference>
<evidence type="ECO:0000256" key="1">
    <source>
        <dbReference type="ARBA" id="ARBA00004370"/>
    </source>
</evidence>
<gene>
    <name evidence="7" type="primary">atpH</name>
    <name evidence="9" type="ORF">DEACI_0356</name>
    <name evidence="10" type="ORF">DEACI_0729</name>
</gene>
<dbReference type="Pfam" id="PF00213">
    <property type="entry name" value="OSCP"/>
    <property type="match status" value="1"/>
</dbReference>
<accession>A0A8S0W6C7</accession>
<dbReference type="GO" id="GO:0046933">
    <property type="term" value="F:proton-transporting ATP synthase activity, rotational mechanism"/>
    <property type="evidence" value="ECO:0007669"/>
    <property type="project" value="UniProtKB-UniRule"/>
</dbReference>
<evidence type="ECO:0000256" key="6">
    <source>
        <dbReference type="ARBA" id="ARBA00023310"/>
    </source>
</evidence>
<keyword evidence="6 7" id="KW-0066">ATP synthesis</keyword>
<dbReference type="EMBL" id="CDGJ01000019">
    <property type="protein sequence ID" value="CEJ06281.1"/>
    <property type="molecule type" value="Genomic_DNA"/>
</dbReference>
<evidence type="ECO:0000256" key="5">
    <source>
        <dbReference type="ARBA" id="ARBA00023136"/>
    </source>
</evidence>
<dbReference type="NCBIfam" id="NF004403">
    <property type="entry name" value="PRK05758.2-4"/>
    <property type="match status" value="1"/>
</dbReference>
<dbReference type="Proteomes" id="UP001071230">
    <property type="component" value="Unassembled WGS sequence"/>
</dbReference>
<organism evidence="9">
    <name type="scientific">Acididesulfobacillus acetoxydans</name>
    <dbReference type="NCBI Taxonomy" id="1561005"/>
    <lineage>
        <taxon>Bacteria</taxon>
        <taxon>Bacillati</taxon>
        <taxon>Bacillota</taxon>
        <taxon>Clostridia</taxon>
        <taxon>Eubacteriales</taxon>
        <taxon>Peptococcaceae</taxon>
        <taxon>Acididesulfobacillus</taxon>
    </lineage>
</organism>
<reference evidence="9" key="2">
    <citation type="submission" date="2020-01" db="EMBL/GenBank/DDBJ databases">
        <authorList>
            <person name="Hornung B."/>
        </authorList>
    </citation>
    <scope>NUCLEOTIDE SEQUENCE</scope>
    <source>
        <strain evidence="9">PacBioINE</strain>
    </source>
</reference>
<evidence type="ECO:0000256" key="4">
    <source>
        <dbReference type="ARBA" id="ARBA00023065"/>
    </source>
</evidence>
<evidence type="ECO:0000256" key="7">
    <source>
        <dbReference type="HAMAP-Rule" id="MF_01416"/>
    </source>
</evidence>
<dbReference type="InterPro" id="IPR026015">
    <property type="entry name" value="ATP_synth_OSCP/delta_N_sf"/>
</dbReference>
<evidence type="ECO:0000256" key="8">
    <source>
        <dbReference type="SAM" id="Coils"/>
    </source>
</evidence>
<comment type="similarity">
    <text evidence="7">Belongs to the ATPase delta chain family.</text>
</comment>
<feature type="coiled-coil region" evidence="8">
    <location>
        <begin position="17"/>
        <end position="44"/>
    </location>
</feature>
<dbReference type="KEGG" id="aacx:DEACI_0356"/>
<dbReference type="PRINTS" id="PR00125">
    <property type="entry name" value="ATPASEDELTA"/>
</dbReference>
<evidence type="ECO:0000256" key="2">
    <source>
        <dbReference type="ARBA" id="ARBA00022448"/>
    </source>
</evidence>
<evidence type="ECO:0000256" key="3">
    <source>
        <dbReference type="ARBA" id="ARBA00022781"/>
    </source>
</evidence>
<keyword evidence="7" id="KW-0139">CF(1)</keyword>
<dbReference type="EMBL" id="LR746496">
    <property type="protein sequence ID" value="CAA7599729.1"/>
    <property type="molecule type" value="Genomic_DNA"/>
</dbReference>
<keyword evidence="7" id="KW-1003">Cell membrane</keyword>
<evidence type="ECO:0000313" key="11">
    <source>
        <dbReference type="Proteomes" id="UP001071230"/>
    </source>
</evidence>
<dbReference type="AlphaFoldDB" id="A0A8S0W6C7"/>
<dbReference type="GO" id="GO:0005886">
    <property type="term" value="C:plasma membrane"/>
    <property type="evidence" value="ECO:0007669"/>
    <property type="project" value="UniProtKB-SubCell"/>
</dbReference>
<reference evidence="10" key="1">
    <citation type="submission" date="2014-11" db="EMBL/GenBank/DDBJ databases">
        <authorList>
            <person name="Hornung B.V."/>
        </authorList>
    </citation>
    <scope>NUCLEOTIDE SEQUENCE</scope>
    <source>
        <strain evidence="10">INE</strain>
    </source>
</reference>
<name>A0A8S0W6C7_9FIRM</name>
<dbReference type="GO" id="GO:0045259">
    <property type="term" value="C:proton-transporting ATP synthase complex"/>
    <property type="evidence" value="ECO:0007669"/>
    <property type="project" value="UniProtKB-KW"/>
</dbReference>
<dbReference type="Gene3D" id="1.10.520.20">
    <property type="entry name" value="N-terminal domain of the delta subunit of the F1F0-ATP synthase"/>
    <property type="match status" value="1"/>
</dbReference>
<dbReference type="SUPFAM" id="SSF47928">
    <property type="entry name" value="N-terminal domain of the delta subunit of the F1F0-ATP synthase"/>
    <property type="match status" value="1"/>
</dbReference>
<protein>
    <recommendedName>
        <fullName evidence="7">ATP synthase subunit delta</fullName>
    </recommendedName>
    <alternativeName>
        <fullName evidence="7">ATP synthase F(1) sector subunit delta</fullName>
    </alternativeName>
    <alternativeName>
        <fullName evidence="7">F-type ATPase subunit delta</fullName>
        <shortName evidence="7">F-ATPase subunit delta</shortName>
    </alternativeName>
</protein>
<keyword evidence="4 7" id="KW-0406">Ion transport</keyword>
<keyword evidence="5 7" id="KW-0472">Membrane</keyword>
<sequence>MLNGALARRYAEALFEIASEEKKLDSIDKELAELMQLIEEQDEVARVLQHPHISAGEKKALMDKLLQGQVGDVVRHFFYLLIDRRRQDFLPLIVREFRHLADEARHIIEARVASAVALNQSQTERLRERLSRMTGKTVSLKTELRPELIGGVLVQVGDRVMDGTIKHALERMREDLLATSGELS</sequence>
<keyword evidence="3 7" id="KW-0375">Hydrogen ion transport</keyword>
<dbReference type="HAMAP" id="MF_01416">
    <property type="entry name" value="ATP_synth_delta_bact"/>
    <property type="match status" value="1"/>
</dbReference>
<comment type="subcellular location">
    <subcellularLocation>
        <location evidence="7">Cell membrane</location>
        <topology evidence="7">Peripheral membrane protein</topology>
    </subcellularLocation>
    <subcellularLocation>
        <location evidence="1">Membrane</location>
    </subcellularLocation>
</comment>
<keyword evidence="11" id="KW-1185">Reference proteome</keyword>
<comment type="function">
    <text evidence="7">F(1)F(0) ATP synthase produces ATP from ADP in the presence of a proton or sodium gradient. F-type ATPases consist of two structural domains, F(1) containing the extramembraneous catalytic core and F(0) containing the membrane proton channel, linked together by a central stalk and a peripheral stalk. During catalysis, ATP synthesis in the catalytic domain of F(1) is coupled via a rotary mechanism of the central stalk subunits to proton translocation.</text>
</comment>